<protein>
    <submittedName>
        <fullName evidence="2">Uncharacterized protein</fullName>
    </submittedName>
</protein>
<sequence>MAYTEWSRLKNEERISFIFAFLIITCLLIAIMMFNPLKTSASGSNDYTYGLLTGRIVVTMIFSLSLTCSITLYPQFQERKKE</sequence>
<evidence type="ECO:0000256" key="1">
    <source>
        <dbReference type="SAM" id="Phobius"/>
    </source>
</evidence>
<reference evidence="2 3" key="1">
    <citation type="submission" date="2020-08" db="EMBL/GenBank/DDBJ databases">
        <title>A Genomic Blueprint of the Chicken Gut Microbiome.</title>
        <authorList>
            <person name="Gilroy R."/>
            <person name="Ravi A."/>
            <person name="Getino M."/>
            <person name="Pursley I."/>
            <person name="Horton D.L."/>
            <person name="Alikhan N.-F."/>
            <person name="Baker D."/>
            <person name="Gharbi K."/>
            <person name="Hall N."/>
            <person name="Watson M."/>
            <person name="Adriaenssens E.M."/>
            <person name="Foster-Nyarko E."/>
            <person name="Jarju S."/>
            <person name="Secka A."/>
            <person name="Antonio M."/>
            <person name="Oren A."/>
            <person name="Chaudhuri R."/>
            <person name="La Ragione R.M."/>
            <person name="Hildebrand F."/>
            <person name="Pallen M.J."/>
        </authorList>
    </citation>
    <scope>NUCLEOTIDE SEQUENCE [LARGE SCALE GENOMIC DNA]</scope>
    <source>
        <strain evidence="2 3">Sa3CUN2</strain>
    </source>
</reference>
<proteinExistence type="predicted"/>
<accession>A0ABR8PC15</accession>
<comment type="caution">
    <text evidence="2">The sequence shown here is derived from an EMBL/GenBank/DDBJ whole genome shotgun (WGS) entry which is preliminary data.</text>
</comment>
<feature type="transmembrane region" description="Helical" evidence="1">
    <location>
        <begin position="15"/>
        <end position="34"/>
    </location>
</feature>
<dbReference type="EMBL" id="JACSQW010000007">
    <property type="protein sequence ID" value="MBD7894845.1"/>
    <property type="molecule type" value="Genomic_DNA"/>
</dbReference>
<keyword evidence="1" id="KW-1133">Transmembrane helix</keyword>
<evidence type="ECO:0000313" key="3">
    <source>
        <dbReference type="Proteomes" id="UP000616837"/>
    </source>
</evidence>
<dbReference type="Proteomes" id="UP000616837">
    <property type="component" value="Unassembled WGS sequence"/>
</dbReference>
<organism evidence="2 3">
    <name type="scientific">Limosilactobacillus avistercoris</name>
    <dbReference type="NCBI Taxonomy" id="2762243"/>
    <lineage>
        <taxon>Bacteria</taxon>
        <taxon>Bacillati</taxon>
        <taxon>Bacillota</taxon>
        <taxon>Bacilli</taxon>
        <taxon>Lactobacillales</taxon>
        <taxon>Lactobacillaceae</taxon>
        <taxon>Limosilactobacillus</taxon>
    </lineage>
</organism>
<keyword evidence="3" id="KW-1185">Reference proteome</keyword>
<feature type="transmembrane region" description="Helical" evidence="1">
    <location>
        <begin position="54"/>
        <end position="73"/>
    </location>
</feature>
<gene>
    <name evidence="2" type="ORF">H9564_03805</name>
</gene>
<keyword evidence="1" id="KW-0472">Membrane</keyword>
<keyword evidence="1" id="KW-0812">Transmembrane</keyword>
<name>A0ABR8PC15_9LACO</name>
<evidence type="ECO:0000313" key="2">
    <source>
        <dbReference type="EMBL" id="MBD7894845.1"/>
    </source>
</evidence>